<feature type="compositionally biased region" description="Polar residues" evidence="10">
    <location>
        <begin position="198"/>
        <end position="210"/>
    </location>
</feature>
<protein>
    <recommendedName>
        <fullName evidence="9">Ferritin</fullName>
        <ecNumber evidence="9">1.16.3.1</ecNumber>
    </recommendedName>
</protein>
<evidence type="ECO:0000256" key="2">
    <source>
        <dbReference type="ARBA" id="ARBA00022434"/>
    </source>
</evidence>
<dbReference type="InterPro" id="IPR009040">
    <property type="entry name" value="Ferritin-like_diiron"/>
</dbReference>
<evidence type="ECO:0000256" key="1">
    <source>
        <dbReference type="ARBA" id="ARBA00007513"/>
    </source>
</evidence>
<dbReference type="GO" id="GO:0006826">
    <property type="term" value="P:iron ion transport"/>
    <property type="evidence" value="ECO:0007669"/>
    <property type="project" value="InterPro"/>
</dbReference>
<keyword evidence="13" id="KW-1185">Reference proteome</keyword>
<comment type="catalytic activity">
    <reaction evidence="7 9">
        <text>4 Fe(2+) + O2 + 4 H(+) = 4 Fe(3+) + 2 H2O</text>
        <dbReference type="Rhea" id="RHEA:11148"/>
        <dbReference type="ChEBI" id="CHEBI:15377"/>
        <dbReference type="ChEBI" id="CHEBI:15378"/>
        <dbReference type="ChEBI" id="CHEBI:15379"/>
        <dbReference type="ChEBI" id="CHEBI:29033"/>
        <dbReference type="ChEBI" id="CHEBI:29034"/>
        <dbReference type="EC" id="1.16.3.1"/>
    </reaction>
</comment>
<evidence type="ECO:0000313" key="12">
    <source>
        <dbReference type="EMBL" id="VEL11944.1"/>
    </source>
</evidence>
<reference evidence="12" key="1">
    <citation type="submission" date="2018-11" db="EMBL/GenBank/DDBJ databases">
        <authorList>
            <consortium name="Pathogen Informatics"/>
        </authorList>
    </citation>
    <scope>NUCLEOTIDE SEQUENCE</scope>
</reference>
<evidence type="ECO:0000256" key="8">
    <source>
        <dbReference type="PIRSR" id="PIRSR601519-1"/>
    </source>
</evidence>
<dbReference type="InterPro" id="IPR012347">
    <property type="entry name" value="Ferritin-like"/>
</dbReference>
<dbReference type="GO" id="GO:0008198">
    <property type="term" value="F:ferrous iron binding"/>
    <property type="evidence" value="ECO:0007669"/>
    <property type="project" value="TreeGrafter"/>
</dbReference>
<dbReference type="PROSITE" id="PS50905">
    <property type="entry name" value="FERRITIN_LIKE"/>
    <property type="match status" value="1"/>
</dbReference>
<comment type="function">
    <text evidence="9">Stores iron in a soluble, non-toxic, readily available form. Important for iron homeostasis. Iron is taken up in the ferrous form and deposited as ferric hydroxides after oxidation.</text>
</comment>
<comment type="caution">
    <text evidence="12">The sequence shown here is derived from an EMBL/GenBank/DDBJ whole genome shotgun (WGS) entry which is preliminary data.</text>
</comment>
<evidence type="ECO:0000256" key="5">
    <source>
        <dbReference type="ARBA" id="ARBA00023004"/>
    </source>
</evidence>
<feature type="domain" description="Ferritin-like diiron" evidence="11">
    <location>
        <begin position="5"/>
        <end position="164"/>
    </location>
</feature>
<comment type="similarity">
    <text evidence="1 9">Belongs to the ferritin family.</text>
</comment>
<evidence type="ECO:0000256" key="6">
    <source>
        <dbReference type="ARBA" id="ARBA00025111"/>
    </source>
</evidence>
<dbReference type="InterPro" id="IPR001519">
    <property type="entry name" value="Ferritin"/>
</dbReference>
<dbReference type="GO" id="GO:0005737">
    <property type="term" value="C:cytoplasm"/>
    <property type="evidence" value="ECO:0007669"/>
    <property type="project" value="TreeGrafter"/>
</dbReference>
<dbReference type="InterPro" id="IPR008331">
    <property type="entry name" value="Ferritin_DPS_dom"/>
</dbReference>
<gene>
    <name evidence="12" type="ORF">PXEA_LOCUS5384</name>
</gene>
<dbReference type="PANTHER" id="PTHR11431">
    <property type="entry name" value="FERRITIN"/>
    <property type="match status" value="1"/>
</dbReference>
<dbReference type="Pfam" id="PF00210">
    <property type="entry name" value="Ferritin"/>
    <property type="match status" value="1"/>
</dbReference>
<dbReference type="AlphaFoldDB" id="A0A448WHN8"/>
<dbReference type="Gene3D" id="1.20.1260.10">
    <property type="match status" value="1"/>
</dbReference>
<dbReference type="InterPro" id="IPR009078">
    <property type="entry name" value="Ferritin-like_SF"/>
</dbReference>
<dbReference type="EMBL" id="CAAALY010013324">
    <property type="protein sequence ID" value="VEL11944.1"/>
    <property type="molecule type" value="Genomic_DNA"/>
</dbReference>
<feature type="region of interest" description="Disordered" evidence="10">
    <location>
        <begin position="191"/>
        <end position="220"/>
    </location>
</feature>
<feature type="binding site" evidence="8">
    <location>
        <position position="146"/>
    </location>
    <ligand>
        <name>Fe cation</name>
        <dbReference type="ChEBI" id="CHEBI:24875"/>
        <label>1</label>
    </ligand>
</feature>
<evidence type="ECO:0000256" key="7">
    <source>
        <dbReference type="ARBA" id="ARBA00047990"/>
    </source>
</evidence>
<evidence type="ECO:0000256" key="3">
    <source>
        <dbReference type="ARBA" id="ARBA00022723"/>
    </source>
</evidence>
<dbReference type="PANTHER" id="PTHR11431:SF75">
    <property type="entry name" value="FERRITIN"/>
    <property type="match status" value="1"/>
</dbReference>
<evidence type="ECO:0000256" key="10">
    <source>
        <dbReference type="SAM" id="MobiDB-lite"/>
    </source>
</evidence>
<keyword evidence="2 9" id="KW-0409">Iron storage</keyword>
<dbReference type="SUPFAM" id="SSF47240">
    <property type="entry name" value="Ferritin-like"/>
    <property type="match status" value="1"/>
</dbReference>
<dbReference type="GO" id="GO:0004322">
    <property type="term" value="F:ferroxidase activity"/>
    <property type="evidence" value="ECO:0007669"/>
    <property type="project" value="UniProtKB-EC"/>
</dbReference>
<dbReference type="OrthoDB" id="6264668at2759"/>
<dbReference type="Proteomes" id="UP000784294">
    <property type="component" value="Unassembled WGS sequence"/>
</dbReference>
<evidence type="ECO:0000313" key="13">
    <source>
        <dbReference type="Proteomes" id="UP000784294"/>
    </source>
</evidence>
<keyword evidence="5 8" id="KW-0408">Iron</keyword>
<dbReference type="EC" id="1.16.3.1" evidence="9"/>
<evidence type="ECO:0000256" key="4">
    <source>
        <dbReference type="ARBA" id="ARBA00023002"/>
    </source>
</evidence>
<proteinExistence type="inferred from homology"/>
<feature type="binding site" evidence="8">
    <location>
        <position position="112"/>
    </location>
    <ligand>
        <name>Fe cation</name>
        <dbReference type="ChEBI" id="CHEBI:24875"/>
        <label>1</label>
    </ligand>
</feature>
<organism evidence="12 13">
    <name type="scientific">Protopolystoma xenopodis</name>
    <dbReference type="NCBI Taxonomy" id="117903"/>
    <lineage>
        <taxon>Eukaryota</taxon>
        <taxon>Metazoa</taxon>
        <taxon>Spiralia</taxon>
        <taxon>Lophotrochozoa</taxon>
        <taxon>Platyhelminthes</taxon>
        <taxon>Monogenea</taxon>
        <taxon>Polyopisthocotylea</taxon>
        <taxon>Polystomatidea</taxon>
        <taxon>Polystomatidae</taxon>
        <taxon>Protopolystoma</taxon>
    </lineage>
</organism>
<sequence length="234" mass="26995">MESRTNYSHDMEKSITTGINMHLSGEQAYNCMASICMSDNVSMPYFSEFLRLCGVRMRQTAESLIEYQAIRGGQWQLPESMKPLVSVPIMSHNEKDINGLICHLIELGLEMERKTEQYLRDLCQVATGKQDIETVGYIQKSLLRRQRFIIKVMVTHQTGLNLSQNAWLYCNMVIRPFLNQVKECMRTNSHHFSSHSSTQMVRNTTNSQSSSDRDNKSMDSENSIERLFLQSFSN</sequence>
<keyword evidence="4 9" id="KW-0560">Oxidoreductase</keyword>
<dbReference type="GO" id="GO:0006879">
    <property type="term" value="P:intracellular iron ion homeostasis"/>
    <property type="evidence" value="ECO:0007669"/>
    <property type="project" value="UniProtKB-KW"/>
</dbReference>
<comment type="function">
    <text evidence="6">Stores iron in a soluble, non-toxic, readily available form. Important for iron homeostasis. Has ferroxidase activity. Iron is taken up in the ferrous form and deposited as ferric hydroxides after oxidation.</text>
</comment>
<name>A0A448WHN8_9PLAT</name>
<accession>A0A448WHN8</accession>
<evidence type="ECO:0000256" key="9">
    <source>
        <dbReference type="RuleBase" id="RU361145"/>
    </source>
</evidence>
<dbReference type="GO" id="GO:0008199">
    <property type="term" value="F:ferric iron binding"/>
    <property type="evidence" value="ECO:0007669"/>
    <property type="project" value="InterPro"/>
</dbReference>
<keyword evidence="3 8" id="KW-0479">Metal-binding</keyword>
<evidence type="ECO:0000259" key="11">
    <source>
        <dbReference type="PROSITE" id="PS50905"/>
    </source>
</evidence>